<feature type="compositionally biased region" description="Low complexity" evidence="1">
    <location>
        <begin position="49"/>
        <end position="67"/>
    </location>
</feature>
<sequence>MMLVYNTIYALCKICILHDKEIAYHSKMFRIPQLCPKTTALIVTKRLQQTTPTSSSKSSPSSQTKTASSDETHNAAVKRTTQAGTTTTQADTTTVKTSGKTDGRADYPADGGNRSNVLKMTGYALAIGVTTALVYAEYENGKFRRKVEKTIPLSGTLLGGLDKIIDPVFGRRKNIIQTISDELPDMAKVKEGAKIVRDQLPEYKTVKETAKDAAHAVYEQLPEKKTVQKTLAATKEGAKDVANAVYEQLPEKKTVQKTLSSAKETVKDAANAVYEQLPEKKTVKDTLSTAKDQLKQAATTVQATVKDNLPTGTGRSGDKTNDPMFLDEPGAPLAPPPVPSDKKSKLK</sequence>
<dbReference type="Proteomes" id="UP000681722">
    <property type="component" value="Unassembled WGS sequence"/>
</dbReference>
<protein>
    <submittedName>
        <fullName evidence="3">Uncharacterized protein</fullName>
    </submittedName>
</protein>
<name>A0A814BSR0_9BILA</name>
<dbReference type="OrthoDB" id="10046528at2759"/>
<dbReference type="AlphaFoldDB" id="A0A814BSR0"/>
<dbReference type="EMBL" id="CAJOBA010002010">
    <property type="protein sequence ID" value="CAF3625287.1"/>
    <property type="molecule type" value="Genomic_DNA"/>
</dbReference>
<evidence type="ECO:0000256" key="1">
    <source>
        <dbReference type="SAM" id="MobiDB-lite"/>
    </source>
</evidence>
<dbReference type="EMBL" id="CAJNOQ010001967">
    <property type="protein sequence ID" value="CAF0930275.1"/>
    <property type="molecule type" value="Genomic_DNA"/>
</dbReference>
<reference evidence="3" key="1">
    <citation type="submission" date="2021-02" db="EMBL/GenBank/DDBJ databases">
        <authorList>
            <person name="Nowell W R."/>
        </authorList>
    </citation>
    <scope>NUCLEOTIDE SEQUENCE</scope>
</reference>
<evidence type="ECO:0000313" key="2">
    <source>
        <dbReference type="EMBL" id="CAF0840370.1"/>
    </source>
</evidence>
<feature type="compositionally biased region" description="Low complexity" evidence="1">
    <location>
        <begin position="80"/>
        <end position="94"/>
    </location>
</feature>
<feature type="region of interest" description="Disordered" evidence="1">
    <location>
        <begin position="47"/>
        <end position="113"/>
    </location>
</feature>
<accession>A0A814BSR0</accession>
<evidence type="ECO:0000313" key="5">
    <source>
        <dbReference type="EMBL" id="CAF3708330.1"/>
    </source>
</evidence>
<feature type="compositionally biased region" description="Polar residues" evidence="1">
    <location>
        <begin position="297"/>
        <end position="313"/>
    </location>
</feature>
<dbReference type="EMBL" id="CAJNOK010002010">
    <property type="protein sequence ID" value="CAF0840370.1"/>
    <property type="molecule type" value="Genomic_DNA"/>
</dbReference>
<dbReference type="Proteomes" id="UP000677228">
    <property type="component" value="Unassembled WGS sequence"/>
</dbReference>
<gene>
    <name evidence="3" type="ORF">GPM918_LOCUS10143</name>
    <name evidence="2" type="ORF">OVA965_LOCUS6611</name>
    <name evidence="5" type="ORF">SRO942_LOCUS10144</name>
    <name evidence="4" type="ORF">TMI583_LOCUS6607</name>
</gene>
<comment type="caution">
    <text evidence="3">The sequence shown here is derived from an EMBL/GenBank/DDBJ whole genome shotgun (WGS) entry which is preliminary data.</text>
</comment>
<evidence type="ECO:0000313" key="4">
    <source>
        <dbReference type="EMBL" id="CAF3625287.1"/>
    </source>
</evidence>
<dbReference type="Proteomes" id="UP000682733">
    <property type="component" value="Unassembled WGS sequence"/>
</dbReference>
<dbReference type="Gene3D" id="1.20.120.20">
    <property type="entry name" value="Apolipoprotein"/>
    <property type="match status" value="1"/>
</dbReference>
<proteinExistence type="predicted"/>
<feature type="region of interest" description="Disordered" evidence="1">
    <location>
        <begin position="297"/>
        <end position="347"/>
    </location>
</feature>
<keyword evidence="6" id="KW-1185">Reference proteome</keyword>
<organism evidence="3 6">
    <name type="scientific">Didymodactylos carnosus</name>
    <dbReference type="NCBI Taxonomy" id="1234261"/>
    <lineage>
        <taxon>Eukaryota</taxon>
        <taxon>Metazoa</taxon>
        <taxon>Spiralia</taxon>
        <taxon>Gnathifera</taxon>
        <taxon>Rotifera</taxon>
        <taxon>Eurotatoria</taxon>
        <taxon>Bdelloidea</taxon>
        <taxon>Philodinida</taxon>
        <taxon>Philodinidae</taxon>
        <taxon>Didymodactylos</taxon>
    </lineage>
</organism>
<dbReference type="Proteomes" id="UP000663829">
    <property type="component" value="Unassembled WGS sequence"/>
</dbReference>
<dbReference type="EMBL" id="CAJOBC010001967">
    <property type="protein sequence ID" value="CAF3708330.1"/>
    <property type="molecule type" value="Genomic_DNA"/>
</dbReference>
<evidence type="ECO:0000313" key="6">
    <source>
        <dbReference type="Proteomes" id="UP000663829"/>
    </source>
</evidence>
<evidence type="ECO:0000313" key="3">
    <source>
        <dbReference type="EMBL" id="CAF0930275.1"/>
    </source>
</evidence>